<evidence type="ECO:0000256" key="5">
    <source>
        <dbReference type="ARBA" id="ARBA00022839"/>
    </source>
</evidence>
<dbReference type="InterPro" id="IPR036397">
    <property type="entry name" value="RNaseH_sf"/>
</dbReference>
<dbReference type="InterPro" id="IPR054362">
    <property type="entry name" value="Exu_RNase_H-like"/>
</dbReference>
<keyword evidence="5" id="KW-0269">Exonuclease</keyword>
<dbReference type="Pfam" id="PF22123">
    <property type="entry name" value="Exu_RNase_H_like"/>
    <property type="match status" value="1"/>
</dbReference>
<reference evidence="9" key="2">
    <citation type="submission" date="2023-03" db="EMBL/GenBank/DDBJ databases">
        <authorList>
            <person name="Inwood S.N."/>
            <person name="Skelly J.G."/>
            <person name="Guhlin J."/>
            <person name="Harrop T.W.R."/>
            <person name="Goldson S.G."/>
            <person name="Dearden P.K."/>
        </authorList>
    </citation>
    <scope>NUCLEOTIDE SEQUENCE</scope>
    <source>
        <strain evidence="9">Lincoln</strain>
        <tissue evidence="9">Whole body</tissue>
    </source>
</reference>
<dbReference type="SMART" id="SM00479">
    <property type="entry name" value="EXOIII"/>
    <property type="match status" value="1"/>
</dbReference>
<dbReference type="Proteomes" id="UP001168972">
    <property type="component" value="Unassembled WGS sequence"/>
</dbReference>
<organism evidence="9 10">
    <name type="scientific">Microctonus hyperodae</name>
    <name type="common">Parasitoid wasp</name>
    <dbReference type="NCBI Taxonomy" id="165561"/>
    <lineage>
        <taxon>Eukaryota</taxon>
        <taxon>Metazoa</taxon>
        <taxon>Ecdysozoa</taxon>
        <taxon>Arthropoda</taxon>
        <taxon>Hexapoda</taxon>
        <taxon>Insecta</taxon>
        <taxon>Pterygota</taxon>
        <taxon>Neoptera</taxon>
        <taxon>Endopterygota</taxon>
        <taxon>Hymenoptera</taxon>
        <taxon>Apocrita</taxon>
        <taxon>Ichneumonoidea</taxon>
        <taxon>Braconidae</taxon>
        <taxon>Euphorinae</taxon>
        <taxon>Microctonus</taxon>
    </lineage>
</organism>
<comment type="caution">
    <text evidence="9">The sequence shown here is derived from an EMBL/GenBank/DDBJ whole genome shotgun (WGS) entry which is preliminary data.</text>
</comment>
<dbReference type="InterPro" id="IPR040393">
    <property type="entry name" value="TREX1/2"/>
</dbReference>
<evidence type="ECO:0000256" key="4">
    <source>
        <dbReference type="ARBA" id="ARBA00022801"/>
    </source>
</evidence>
<dbReference type="GO" id="GO:0008296">
    <property type="term" value="F:3'-5'-DNA exonuclease activity"/>
    <property type="evidence" value="ECO:0007669"/>
    <property type="project" value="TreeGrafter"/>
</dbReference>
<dbReference type="InterPro" id="IPR012337">
    <property type="entry name" value="RNaseH-like_sf"/>
</dbReference>
<keyword evidence="10" id="KW-1185">Reference proteome</keyword>
<protein>
    <recommendedName>
        <fullName evidence="8">Exonuclease domain-containing protein</fullName>
    </recommendedName>
</protein>
<dbReference type="InterPro" id="IPR013520">
    <property type="entry name" value="Ribonucl_H"/>
</dbReference>
<dbReference type="GO" id="GO:0046872">
    <property type="term" value="F:metal ion binding"/>
    <property type="evidence" value="ECO:0007669"/>
    <property type="project" value="UniProtKB-KW"/>
</dbReference>
<evidence type="ECO:0000313" key="9">
    <source>
        <dbReference type="EMBL" id="KAK0175476.1"/>
    </source>
</evidence>
<dbReference type="PANTHER" id="PTHR13058">
    <property type="entry name" value="THREE PRIME REPAIR EXONUCLEASE 1, 2"/>
    <property type="match status" value="1"/>
</dbReference>
<evidence type="ECO:0000256" key="1">
    <source>
        <dbReference type="ARBA" id="ARBA00001946"/>
    </source>
</evidence>
<comment type="similarity">
    <text evidence="7">Belongs to the exonuclease superfamily. TREX family.</text>
</comment>
<evidence type="ECO:0000256" key="6">
    <source>
        <dbReference type="ARBA" id="ARBA00022842"/>
    </source>
</evidence>
<evidence type="ECO:0000256" key="2">
    <source>
        <dbReference type="ARBA" id="ARBA00022722"/>
    </source>
</evidence>
<dbReference type="CDD" id="cd06127">
    <property type="entry name" value="DEDDh"/>
    <property type="match status" value="1"/>
</dbReference>
<dbReference type="PANTHER" id="PTHR13058:SF22">
    <property type="entry name" value="EXODEOXYRIBONUCLEASE III"/>
    <property type="match status" value="1"/>
</dbReference>
<dbReference type="GO" id="GO:0005737">
    <property type="term" value="C:cytoplasm"/>
    <property type="evidence" value="ECO:0007669"/>
    <property type="project" value="TreeGrafter"/>
</dbReference>
<feature type="domain" description="Exonuclease" evidence="8">
    <location>
        <begin position="11"/>
        <end position="194"/>
    </location>
</feature>
<dbReference type="EMBL" id="JAQQBR010000005">
    <property type="protein sequence ID" value="KAK0175476.1"/>
    <property type="molecule type" value="Genomic_DNA"/>
</dbReference>
<dbReference type="GO" id="GO:0006308">
    <property type="term" value="P:DNA catabolic process"/>
    <property type="evidence" value="ECO:0007669"/>
    <property type="project" value="TreeGrafter"/>
</dbReference>
<dbReference type="SUPFAM" id="SSF53098">
    <property type="entry name" value="Ribonuclease H-like"/>
    <property type="match status" value="1"/>
</dbReference>
<dbReference type="GO" id="GO:0003676">
    <property type="term" value="F:nucleic acid binding"/>
    <property type="evidence" value="ECO:0007669"/>
    <property type="project" value="InterPro"/>
</dbReference>
<keyword evidence="6" id="KW-0460">Magnesium</keyword>
<keyword evidence="3" id="KW-0479">Metal-binding</keyword>
<evidence type="ECO:0000256" key="7">
    <source>
        <dbReference type="ARBA" id="ARBA00025769"/>
    </source>
</evidence>
<dbReference type="AlphaFoldDB" id="A0AA39FTT6"/>
<keyword evidence="4" id="KW-0378">Hydrolase</keyword>
<evidence type="ECO:0000313" key="10">
    <source>
        <dbReference type="Proteomes" id="UP001168972"/>
    </source>
</evidence>
<comment type="cofactor">
    <cofactor evidence="1">
        <name>Mg(2+)</name>
        <dbReference type="ChEBI" id="CHEBI:18420"/>
    </cofactor>
</comment>
<reference evidence="9" key="1">
    <citation type="journal article" date="2023" name="bioRxiv">
        <title>Scaffold-level genome assemblies of two parasitoid biocontrol wasps reveal the parthenogenesis mechanism and an associated novel virus.</title>
        <authorList>
            <person name="Inwood S."/>
            <person name="Skelly J."/>
            <person name="Guhlin J."/>
            <person name="Harrop T."/>
            <person name="Goldson S."/>
            <person name="Dearden P."/>
        </authorList>
    </citation>
    <scope>NUCLEOTIDE SEQUENCE</scope>
    <source>
        <strain evidence="9">Lincoln</strain>
        <tissue evidence="9">Whole body</tissue>
    </source>
</reference>
<evidence type="ECO:0000256" key="3">
    <source>
        <dbReference type="ARBA" id="ARBA00022723"/>
    </source>
</evidence>
<dbReference type="Gene3D" id="3.30.420.10">
    <property type="entry name" value="Ribonuclease H-like superfamily/Ribonuclease H"/>
    <property type="match status" value="1"/>
</dbReference>
<proteinExistence type="inferred from homology"/>
<accession>A0AA39FTT6</accession>
<evidence type="ECO:0000259" key="8">
    <source>
        <dbReference type="SMART" id="SM00479"/>
    </source>
</evidence>
<keyword evidence="2" id="KW-0540">Nuclease</keyword>
<name>A0AA39FTT6_MICHY</name>
<gene>
    <name evidence="9" type="ORF">PV327_009224</name>
</gene>
<sequence>MYSLSIHEDPKIVFFDLEGTGLLQKDQIVQIAAKYENKSFSVYILPTCNFQPDASAMTGLTLINNKLCLKSVPVPTKSAADAMTEFIRFLKDVGSKVMLAAHSGSKYDFPKILRLVKNLGMMNEFSSVVSGFIDTFTLLRNKLRSRFLQYGSFSQVNLAKDYLGLHCTSDAHNALVDVEVLERIINCSTINLKREEILKSAVSIQKFQCTYYGEYTI</sequence>